<feature type="region of interest" description="Disordered" evidence="1">
    <location>
        <begin position="343"/>
        <end position="403"/>
    </location>
</feature>
<keyword evidence="3" id="KW-1185">Reference proteome</keyword>
<protein>
    <submittedName>
        <fullName evidence="2">Uncharacterized protein</fullName>
    </submittedName>
</protein>
<accession>A0A812W214</accession>
<dbReference type="AlphaFoldDB" id="A0A812W214"/>
<dbReference type="OrthoDB" id="433180at2759"/>
<dbReference type="EMBL" id="CAJNJA010032236">
    <property type="protein sequence ID" value="CAE7665187.1"/>
    <property type="molecule type" value="Genomic_DNA"/>
</dbReference>
<feature type="compositionally biased region" description="Basic and acidic residues" evidence="1">
    <location>
        <begin position="475"/>
        <end position="485"/>
    </location>
</feature>
<evidence type="ECO:0000313" key="2">
    <source>
        <dbReference type="EMBL" id="CAE7665187.1"/>
    </source>
</evidence>
<feature type="region of interest" description="Disordered" evidence="1">
    <location>
        <begin position="448"/>
        <end position="542"/>
    </location>
</feature>
<organism evidence="2 3">
    <name type="scientific">Symbiodinium necroappetens</name>
    <dbReference type="NCBI Taxonomy" id="1628268"/>
    <lineage>
        <taxon>Eukaryota</taxon>
        <taxon>Sar</taxon>
        <taxon>Alveolata</taxon>
        <taxon>Dinophyceae</taxon>
        <taxon>Suessiales</taxon>
        <taxon>Symbiodiniaceae</taxon>
        <taxon>Symbiodinium</taxon>
    </lineage>
</organism>
<proteinExistence type="predicted"/>
<feature type="region of interest" description="Disordered" evidence="1">
    <location>
        <begin position="163"/>
        <end position="195"/>
    </location>
</feature>
<evidence type="ECO:0000256" key="1">
    <source>
        <dbReference type="SAM" id="MobiDB-lite"/>
    </source>
</evidence>
<dbReference type="Proteomes" id="UP000601435">
    <property type="component" value="Unassembled WGS sequence"/>
</dbReference>
<feature type="compositionally biased region" description="Basic residues" evidence="1">
    <location>
        <begin position="451"/>
        <end position="463"/>
    </location>
</feature>
<evidence type="ECO:0000313" key="3">
    <source>
        <dbReference type="Proteomes" id="UP000601435"/>
    </source>
</evidence>
<comment type="caution">
    <text evidence="2">The sequence shown here is derived from an EMBL/GenBank/DDBJ whole genome shotgun (WGS) entry which is preliminary data.</text>
</comment>
<gene>
    <name evidence="2" type="ORF">SNEC2469_LOCUS18978</name>
</gene>
<sequence>MPCPWSGLDLVKDRLAKGQRLLEGNESKSPIGDVHPSLENIERNAGILRPLVERMKSMKRMSAWPIETYSVLCVAFYDGHKECYMGRKGNESFNPESWGFQQAWAMHKMISALRTKAMRDEIPRELSLELANRMFCFDVSLDAASAELVNLLRDAKRLRLQEIKEETERDYPMQSEGSEHDDGDGEHEECDDDDGDAVMVDSPDMDVFEAFGLLGDTVPGAPGDAPADHSEAGPPLRVEASEVGPLVRVEASAAGFADVEMIADSPEPVVASSAGSPVQLDCPMVGTTPSPTVDKGSMNVGVPADATNEDTLPASFEEMEAVAAMLQRNPALKRNVWGDDARLEEPASRRPFLPDEPETSESPVPLGQRTPSEAFGSPCRVPRSPGSTLSKMGDNSPKPTISPLQVGVGVAEAKAAKTRVRTISMVAEVAAQAAVQAAEVPLAPVKEKPAVKAKAKAKAKSNGKRGLESPTEPTADEKPGNERAESVASPIRPRTLFTGSPAKPIFNTPARRDLGKGRGKGKKAANSKPAARPQASDFLRDNQATLPNSFARRAIPAGVAALERYCRIVRAFQNQVECEIEPGTKCKAEVGISYLNKQH</sequence>
<reference evidence="2" key="1">
    <citation type="submission" date="2021-02" db="EMBL/GenBank/DDBJ databases">
        <authorList>
            <person name="Dougan E. K."/>
            <person name="Rhodes N."/>
            <person name="Thang M."/>
            <person name="Chan C."/>
        </authorList>
    </citation>
    <scope>NUCLEOTIDE SEQUENCE</scope>
</reference>
<feature type="compositionally biased region" description="Acidic residues" evidence="1">
    <location>
        <begin position="179"/>
        <end position="195"/>
    </location>
</feature>
<name>A0A812W214_9DINO</name>